<feature type="compositionally biased region" description="Basic and acidic residues" evidence="1">
    <location>
        <begin position="35"/>
        <end position="49"/>
    </location>
</feature>
<evidence type="ECO:0000256" key="1">
    <source>
        <dbReference type="SAM" id="MobiDB-lite"/>
    </source>
</evidence>
<evidence type="ECO:0000313" key="3">
    <source>
        <dbReference type="Proteomes" id="UP001597326"/>
    </source>
</evidence>
<protein>
    <recommendedName>
        <fullName evidence="4">Transposase</fullName>
    </recommendedName>
</protein>
<feature type="region of interest" description="Disordered" evidence="1">
    <location>
        <begin position="35"/>
        <end position="66"/>
    </location>
</feature>
<keyword evidence="3" id="KW-1185">Reference proteome</keyword>
<proteinExistence type="predicted"/>
<feature type="compositionally biased region" description="Polar residues" evidence="1">
    <location>
        <begin position="55"/>
        <end position="66"/>
    </location>
</feature>
<reference evidence="3" key="1">
    <citation type="journal article" date="2019" name="Int. J. Syst. Evol. Microbiol.">
        <title>The Global Catalogue of Microorganisms (GCM) 10K type strain sequencing project: providing services to taxonomists for standard genome sequencing and annotation.</title>
        <authorList>
            <consortium name="The Broad Institute Genomics Platform"/>
            <consortium name="The Broad Institute Genome Sequencing Center for Infectious Disease"/>
            <person name="Wu L."/>
            <person name="Ma J."/>
        </authorList>
    </citation>
    <scope>NUCLEOTIDE SEQUENCE [LARGE SCALE GENOMIC DNA]</scope>
    <source>
        <strain evidence="3">CAIM 431</strain>
    </source>
</reference>
<gene>
    <name evidence="2" type="ORF">ACFSCS_06045</name>
</gene>
<evidence type="ECO:0000313" key="2">
    <source>
        <dbReference type="EMBL" id="MFD1889752.1"/>
    </source>
</evidence>
<dbReference type="EMBL" id="JBHUFZ010000015">
    <property type="protein sequence ID" value="MFD1889752.1"/>
    <property type="molecule type" value="Genomic_DNA"/>
</dbReference>
<dbReference type="Proteomes" id="UP001597326">
    <property type="component" value="Unassembled WGS sequence"/>
</dbReference>
<evidence type="ECO:0008006" key="4">
    <source>
        <dbReference type="Google" id="ProtNLM"/>
    </source>
</evidence>
<accession>A0ABW4RTU2</accession>
<name>A0ABW4RTU2_9ACTN</name>
<sequence>MTYERLYREQIDDGLELVREADAYRVEFNTVRPHEHLARNRPSEVHRGLADPTVPTFSQPEFLPTS</sequence>
<organism evidence="2 3">
    <name type="scientific">Luteococcus peritonei</name>
    <dbReference type="NCBI Taxonomy" id="88874"/>
    <lineage>
        <taxon>Bacteria</taxon>
        <taxon>Bacillati</taxon>
        <taxon>Actinomycetota</taxon>
        <taxon>Actinomycetes</taxon>
        <taxon>Propionibacteriales</taxon>
        <taxon>Propionibacteriaceae</taxon>
        <taxon>Luteococcus</taxon>
    </lineage>
</organism>
<comment type="caution">
    <text evidence="2">The sequence shown here is derived from an EMBL/GenBank/DDBJ whole genome shotgun (WGS) entry which is preliminary data.</text>
</comment>